<reference evidence="3" key="1">
    <citation type="submission" date="2022-11" db="UniProtKB">
        <authorList>
            <consortium name="WormBaseParasite"/>
        </authorList>
    </citation>
    <scope>IDENTIFICATION</scope>
</reference>
<sequence>MPKPKSRPKLQSTSWDSRPTGMVDLLGRSLSGMVDLLGWSTHWDDTVECVLLDENLCRFMRVLKILEILELFLNSEERGNLSFHNVQGLKNTLKSAVPERKPDAKNINGHGEDQIEKVT</sequence>
<name>A0A915ILJ2_ROMCU</name>
<accession>A0A915ILJ2</accession>
<organism evidence="2 3">
    <name type="scientific">Romanomermis culicivorax</name>
    <name type="common">Nematode worm</name>
    <dbReference type="NCBI Taxonomy" id="13658"/>
    <lineage>
        <taxon>Eukaryota</taxon>
        <taxon>Metazoa</taxon>
        <taxon>Ecdysozoa</taxon>
        <taxon>Nematoda</taxon>
        <taxon>Enoplea</taxon>
        <taxon>Dorylaimia</taxon>
        <taxon>Mermithida</taxon>
        <taxon>Mermithoidea</taxon>
        <taxon>Mermithidae</taxon>
        <taxon>Romanomermis</taxon>
    </lineage>
</organism>
<protein>
    <submittedName>
        <fullName evidence="3">Uncharacterized protein</fullName>
    </submittedName>
</protein>
<dbReference type="Proteomes" id="UP000887565">
    <property type="component" value="Unplaced"/>
</dbReference>
<dbReference type="WBParaSite" id="nRc.2.0.1.t14846-RA">
    <property type="protein sequence ID" value="nRc.2.0.1.t14846-RA"/>
    <property type="gene ID" value="nRc.2.0.1.g14846"/>
</dbReference>
<feature type="region of interest" description="Disordered" evidence="1">
    <location>
        <begin position="99"/>
        <end position="119"/>
    </location>
</feature>
<keyword evidence="2" id="KW-1185">Reference proteome</keyword>
<proteinExistence type="predicted"/>
<evidence type="ECO:0000256" key="1">
    <source>
        <dbReference type="SAM" id="MobiDB-lite"/>
    </source>
</evidence>
<evidence type="ECO:0000313" key="2">
    <source>
        <dbReference type="Proteomes" id="UP000887565"/>
    </source>
</evidence>
<dbReference type="AlphaFoldDB" id="A0A915ILJ2"/>
<evidence type="ECO:0000313" key="3">
    <source>
        <dbReference type="WBParaSite" id="nRc.2.0.1.t14846-RA"/>
    </source>
</evidence>